<accession>A0AAD2CLH4</accession>
<feature type="transmembrane region" description="Helical" evidence="1">
    <location>
        <begin position="179"/>
        <end position="201"/>
    </location>
</feature>
<keyword evidence="1" id="KW-1133">Transmembrane helix</keyword>
<evidence type="ECO:0000256" key="1">
    <source>
        <dbReference type="SAM" id="Phobius"/>
    </source>
</evidence>
<sequence>MTNLESNGASVNDFEDWVRFKFRELEQKVDKLESSNEEVADDLVVWESTRCKELDHTSIANEETVNCFTLSEDVYMVLASSKLTSPSFWFSVLVIFIFQYTMLIVLIADRVDFESSNPLRLPANVETTVRLAQTLAIFIAIFTQNDLLVGMQSLFQGLPQAYRGGLEGQRFQNMSPFQWYSACLSKTLQGALSLIAAFILIMQSQNVFDVLLNFLGMSFVGDIDDQAFELGLATLANP</sequence>
<dbReference type="AlphaFoldDB" id="A0AAD2CLH4"/>
<gene>
    <name evidence="2" type="ORF">CYCCA115_LOCUS3526</name>
</gene>
<organism evidence="2 3">
    <name type="scientific">Cylindrotheca closterium</name>
    <dbReference type="NCBI Taxonomy" id="2856"/>
    <lineage>
        <taxon>Eukaryota</taxon>
        <taxon>Sar</taxon>
        <taxon>Stramenopiles</taxon>
        <taxon>Ochrophyta</taxon>
        <taxon>Bacillariophyta</taxon>
        <taxon>Bacillariophyceae</taxon>
        <taxon>Bacillariophycidae</taxon>
        <taxon>Bacillariales</taxon>
        <taxon>Bacillariaceae</taxon>
        <taxon>Cylindrotheca</taxon>
    </lineage>
</organism>
<comment type="caution">
    <text evidence="2">The sequence shown here is derived from an EMBL/GenBank/DDBJ whole genome shotgun (WGS) entry which is preliminary data.</text>
</comment>
<keyword evidence="1" id="KW-0812">Transmembrane</keyword>
<reference evidence="2" key="1">
    <citation type="submission" date="2023-08" db="EMBL/GenBank/DDBJ databases">
        <authorList>
            <person name="Audoor S."/>
            <person name="Bilcke G."/>
        </authorList>
    </citation>
    <scope>NUCLEOTIDE SEQUENCE</scope>
</reference>
<keyword evidence="3" id="KW-1185">Reference proteome</keyword>
<dbReference type="Proteomes" id="UP001295423">
    <property type="component" value="Unassembled WGS sequence"/>
</dbReference>
<name>A0AAD2CLH4_9STRA</name>
<evidence type="ECO:0000313" key="2">
    <source>
        <dbReference type="EMBL" id="CAJ1933932.1"/>
    </source>
</evidence>
<keyword evidence="1" id="KW-0472">Membrane</keyword>
<dbReference type="EMBL" id="CAKOGP040000313">
    <property type="protein sequence ID" value="CAJ1933932.1"/>
    <property type="molecule type" value="Genomic_DNA"/>
</dbReference>
<protein>
    <submittedName>
        <fullName evidence="2">Uncharacterized protein</fullName>
    </submittedName>
</protein>
<feature type="transmembrane region" description="Helical" evidence="1">
    <location>
        <begin position="88"/>
        <end position="108"/>
    </location>
</feature>
<evidence type="ECO:0000313" key="3">
    <source>
        <dbReference type="Proteomes" id="UP001295423"/>
    </source>
</evidence>
<proteinExistence type="predicted"/>